<name>A0A250WX38_9CHLO</name>
<dbReference type="Pfam" id="PF08495">
    <property type="entry name" value="FIST"/>
    <property type="match status" value="1"/>
</dbReference>
<dbReference type="PANTHER" id="PTHR14939:SF5">
    <property type="entry name" value="F-BOX ONLY PROTEIN 22"/>
    <property type="match status" value="1"/>
</dbReference>
<dbReference type="Proteomes" id="UP000232323">
    <property type="component" value="Unassembled WGS sequence"/>
</dbReference>
<dbReference type="EMBL" id="BEGY01000012">
    <property type="protein sequence ID" value="GAX75381.1"/>
    <property type="molecule type" value="Genomic_DNA"/>
</dbReference>
<evidence type="ECO:0000313" key="2">
    <source>
        <dbReference type="EMBL" id="GAX75381.1"/>
    </source>
</evidence>
<gene>
    <name evidence="2" type="ORF">CEUSTIGMA_g2825.t1</name>
</gene>
<comment type="caution">
    <text evidence="2">The sequence shown here is derived from an EMBL/GenBank/DDBJ whole genome shotgun (WGS) entry which is preliminary data.</text>
</comment>
<proteinExistence type="predicted"/>
<accession>A0A250WX38</accession>
<organism evidence="2 3">
    <name type="scientific">Chlamydomonas eustigma</name>
    <dbReference type="NCBI Taxonomy" id="1157962"/>
    <lineage>
        <taxon>Eukaryota</taxon>
        <taxon>Viridiplantae</taxon>
        <taxon>Chlorophyta</taxon>
        <taxon>core chlorophytes</taxon>
        <taxon>Chlorophyceae</taxon>
        <taxon>CS clade</taxon>
        <taxon>Chlamydomonadales</taxon>
        <taxon>Chlamydomonadaceae</taxon>
        <taxon>Chlamydomonas</taxon>
    </lineage>
</organism>
<sequence>MITEVIRRALQVSLIRTPSSLSACACIRIYRDFGTSNLNAAFATAGSIDSNPRNAVVECVLNVSKQLGDNKFPNFCLIFANAEHFGVHVSQISEWAREVFRSNTGQRPTVLGCVLQGVSSGSNRYLPSQPGVSLWAAHLPGVELIPFHTKGEDLPELPTGTWQRLVRRSMEKDTSTAALLFSPPHFFDNELLMQRIRSALPRSQIVGAISCPGAWGPLQESEGKQGWGAVYLDDKVMAKGVAVGCFLQGNFQLNTAIIPGFEPIGPSMTVTAAVRNLVLELDGQEAHDKIREVAMEAHRYNSIHRSNLKLGLDDSFPETSRGLTEVVLRNDEGMVLRNWAAVPGASGRTALLLPSIRDVLEGSRIQLHSRRGSIVMRNETADAVKGLAAGSTDAPPSPSGAADGASSSGALLFSCSGLPNWEPSGVLASLPPSCALAGGKVEGEMGARGDRAPRLHSYSKLIAWFRGKPCN</sequence>
<dbReference type="OrthoDB" id="532617at2759"/>
<protein>
    <recommendedName>
        <fullName evidence="1">FIST domain-containing protein</fullName>
    </recommendedName>
</protein>
<feature type="domain" description="FIST" evidence="1">
    <location>
        <begin position="74"/>
        <end position="285"/>
    </location>
</feature>
<dbReference type="AlphaFoldDB" id="A0A250WX38"/>
<reference evidence="2 3" key="1">
    <citation type="submission" date="2017-08" db="EMBL/GenBank/DDBJ databases">
        <title>Acidophilic green algal genome provides insights into adaptation to an acidic environment.</title>
        <authorList>
            <person name="Hirooka S."/>
            <person name="Hirose Y."/>
            <person name="Kanesaki Y."/>
            <person name="Higuchi S."/>
            <person name="Fujiwara T."/>
            <person name="Onuma R."/>
            <person name="Era A."/>
            <person name="Ohbayashi R."/>
            <person name="Uzuka A."/>
            <person name="Nozaki H."/>
            <person name="Yoshikawa H."/>
            <person name="Miyagishima S.Y."/>
        </authorList>
    </citation>
    <scope>NUCLEOTIDE SEQUENCE [LARGE SCALE GENOMIC DNA]</scope>
    <source>
        <strain evidence="2 3">NIES-2499</strain>
    </source>
</reference>
<dbReference type="PANTHER" id="PTHR14939">
    <property type="entry name" value="F-BOX ONLY PROTEIN 22"/>
    <property type="match status" value="1"/>
</dbReference>
<dbReference type="InterPro" id="IPR013702">
    <property type="entry name" value="FIST_domain_N"/>
</dbReference>
<dbReference type="SMART" id="SM00897">
    <property type="entry name" value="FIST"/>
    <property type="match status" value="1"/>
</dbReference>
<keyword evidence="3" id="KW-1185">Reference proteome</keyword>
<evidence type="ECO:0000313" key="3">
    <source>
        <dbReference type="Proteomes" id="UP000232323"/>
    </source>
</evidence>
<evidence type="ECO:0000259" key="1">
    <source>
        <dbReference type="SMART" id="SM00897"/>
    </source>
</evidence>